<dbReference type="Proteomes" id="UP000540412">
    <property type="component" value="Unassembled WGS sequence"/>
</dbReference>
<dbReference type="RefSeq" id="WP_040746072.1">
    <property type="nucleotide sequence ID" value="NZ_JACHIT010000001.1"/>
</dbReference>
<evidence type="ECO:0000313" key="2">
    <source>
        <dbReference type="EMBL" id="MBB5914680.1"/>
    </source>
</evidence>
<organism evidence="2 3">
    <name type="scientific">Nocardia transvalensis</name>
    <dbReference type="NCBI Taxonomy" id="37333"/>
    <lineage>
        <taxon>Bacteria</taxon>
        <taxon>Bacillati</taxon>
        <taxon>Actinomycetota</taxon>
        <taxon>Actinomycetes</taxon>
        <taxon>Mycobacteriales</taxon>
        <taxon>Nocardiaceae</taxon>
        <taxon>Nocardia</taxon>
    </lineage>
</organism>
<evidence type="ECO:0000313" key="3">
    <source>
        <dbReference type="Proteomes" id="UP000540412"/>
    </source>
</evidence>
<proteinExistence type="predicted"/>
<comment type="caution">
    <text evidence="2">The sequence shown here is derived from an EMBL/GenBank/DDBJ whole genome shotgun (WGS) entry which is preliminary data.</text>
</comment>
<feature type="region of interest" description="Disordered" evidence="1">
    <location>
        <begin position="102"/>
        <end position="129"/>
    </location>
</feature>
<dbReference type="AlphaFoldDB" id="A0A7W9PF13"/>
<accession>A0A7W9PF13</accession>
<keyword evidence="3" id="KW-1185">Reference proteome</keyword>
<reference evidence="2 3" key="1">
    <citation type="submission" date="2020-08" db="EMBL/GenBank/DDBJ databases">
        <title>Sequencing the genomes of 1000 actinobacteria strains.</title>
        <authorList>
            <person name="Klenk H.-P."/>
        </authorList>
    </citation>
    <scope>NUCLEOTIDE SEQUENCE [LARGE SCALE GENOMIC DNA]</scope>
    <source>
        <strain evidence="2 3">DSM 43582</strain>
    </source>
</reference>
<name>A0A7W9PF13_9NOCA</name>
<dbReference type="EMBL" id="JACHIT010000001">
    <property type="protein sequence ID" value="MBB5914680.1"/>
    <property type="molecule type" value="Genomic_DNA"/>
</dbReference>
<evidence type="ECO:0000256" key="1">
    <source>
        <dbReference type="SAM" id="MobiDB-lite"/>
    </source>
</evidence>
<gene>
    <name evidence="2" type="ORF">BJY24_003547</name>
</gene>
<sequence>MLPVFQEVQHKGGEKLPRTTLRERIGRLADDLRGPLSEYLLDSTCLMVTQSDDDPLDPSKKRSVPHGWITDGEWAWPAYWGYFVKNYGVEVPAEFIEHARSKEFRPDELSEDELERAAQELENQFGSDK</sequence>
<protein>
    <submittedName>
        <fullName evidence="2">Uncharacterized protein</fullName>
    </submittedName>
</protein>